<evidence type="ECO:0000256" key="1">
    <source>
        <dbReference type="ARBA" id="ARBA00004294"/>
    </source>
</evidence>
<reference evidence="14" key="1">
    <citation type="submission" date="2014-05" db="EMBL/GenBank/DDBJ databases">
        <authorList>
            <person name="Chronopoulou M."/>
        </authorList>
    </citation>
    <scope>NUCLEOTIDE SEQUENCE</scope>
    <source>
        <tissue evidence="14">Whole organism</tissue>
    </source>
</reference>
<evidence type="ECO:0000256" key="13">
    <source>
        <dbReference type="SAM" id="SignalP"/>
    </source>
</evidence>
<dbReference type="InterPro" id="IPR051021">
    <property type="entry name" value="Mito_Ser/Thr_phosphatase"/>
</dbReference>
<comment type="catalytic activity">
    <reaction evidence="12">
        <text>O-phospho-L-threonyl-[protein] + H2O = L-threonyl-[protein] + phosphate</text>
        <dbReference type="Rhea" id="RHEA:47004"/>
        <dbReference type="Rhea" id="RHEA-COMP:11060"/>
        <dbReference type="Rhea" id="RHEA-COMP:11605"/>
        <dbReference type="ChEBI" id="CHEBI:15377"/>
        <dbReference type="ChEBI" id="CHEBI:30013"/>
        <dbReference type="ChEBI" id="CHEBI:43474"/>
        <dbReference type="ChEBI" id="CHEBI:61977"/>
        <dbReference type="EC" id="3.1.3.16"/>
    </reaction>
</comment>
<comment type="catalytic activity">
    <reaction evidence="11">
        <text>O-phospho-L-seryl-[protein] + H2O = L-seryl-[protein] + phosphate</text>
        <dbReference type="Rhea" id="RHEA:20629"/>
        <dbReference type="Rhea" id="RHEA-COMP:9863"/>
        <dbReference type="Rhea" id="RHEA-COMP:11604"/>
        <dbReference type="ChEBI" id="CHEBI:15377"/>
        <dbReference type="ChEBI" id="CHEBI:29999"/>
        <dbReference type="ChEBI" id="CHEBI:43474"/>
        <dbReference type="ChEBI" id="CHEBI:83421"/>
        <dbReference type="EC" id="3.1.3.16"/>
    </reaction>
</comment>
<keyword evidence="4" id="KW-0472">Membrane</keyword>
<dbReference type="GO" id="GO:0090141">
    <property type="term" value="P:positive regulation of mitochondrial fission"/>
    <property type="evidence" value="ECO:0007669"/>
    <property type="project" value="TreeGrafter"/>
</dbReference>
<dbReference type="AlphaFoldDB" id="A0A0K2V4G0"/>
<accession>A0A0K2V4G0</accession>
<protein>
    <recommendedName>
        <fullName evidence="8">Serine/threonine-protein phosphatase PGAM5, mitochondrial</fullName>
        <ecNumber evidence="3">3.1.3.16</ecNumber>
    </recommendedName>
    <alternativeName>
        <fullName evidence="10">Phosphoglycerate mutase family member 5 homolog</fullName>
    </alternativeName>
    <alternativeName>
        <fullName evidence="9">Serine/threonine-protein phosphatase Pgam5, mitochondrial</fullName>
    </alternativeName>
</protein>
<dbReference type="GO" id="GO:0004722">
    <property type="term" value="F:protein serine/threonine phosphatase activity"/>
    <property type="evidence" value="ECO:0007669"/>
    <property type="project" value="UniProtKB-EC"/>
</dbReference>
<keyword evidence="4" id="KW-0496">Mitochondrion</keyword>
<keyword evidence="5" id="KW-0378">Hydrolase</keyword>
<dbReference type="PANTHER" id="PTHR20935:SF0">
    <property type="entry name" value="SERINE_THREONINE-PROTEIN PHOSPHATASE PGAM5, MITOCHONDRIAL"/>
    <property type="match status" value="1"/>
</dbReference>
<evidence type="ECO:0000313" key="14">
    <source>
        <dbReference type="EMBL" id="CDW45369.1"/>
    </source>
</evidence>
<evidence type="ECO:0000256" key="8">
    <source>
        <dbReference type="ARBA" id="ARBA00039765"/>
    </source>
</evidence>
<evidence type="ECO:0000256" key="10">
    <source>
        <dbReference type="ARBA" id="ARBA00042520"/>
    </source>
</evidence>
<comment type="subcellular location">
    <subcellularLocation>
        <location evidence="1">Mitochondrion outer membrane</location>
    </subcellularLocation>
</comment>
<name>A0A0K2V4G0_LEPSM</name>
<dbReference type="OrthoDB" id="2118094at2759"/>
<dbReference type="InterPro" id="IPR013078">
    <property type="entry name" value="His_Pase_superF_clade-1"/>
</dbReference>
<comment type="function">
    <text evidence="6">Displays phosphatase activity for serine/threonine residues, and dephosphorylates and activates Pk92B kinase. Has apparently no phosphoglycerate mutase activity.</text>
</comment>
<sequence>MRWVRCLLSATGLSLSPSTSWDWDWDARQKNSPSKATRYLLLVRHGQYDFSNGKLTPKGWEQAFATARRLKELNLPLQYIVSSSMPRAMETASAISSILESGVALLPTNELLREGAPYPDIPKRSSWKPPLSYHVDGARIEAAFRNYFHRAPPEQKKDSYEIIVCHANVIRYFVCRALQLPPEAWLRLSLKHASLSIICIRPDGRISLRALGDSGHLPPNLLTV</sequence>
<proteinExistence type="inferred from homology"/>
<evidence type="ECO:0000256" key="7">
    <source>
        <dbReference type="ARBA" id="ARBA00038605"/>
    </source>
</evidence>
<evidence type="ECO:0000256" key="9">
    <source>
        <dbReference type="ARBA" id="ARBA00040722"/>
    </source>
</evidence>
<keyword evidence="4" id="KW-1000">Mitochondrion outer membrane</keyword>
<evidence type="ECO:0000256" key="11">
    <source>
        <dbReference type="ARBA" id="ARBA00047761"/>
    </source>
</evidence>
<dbReference type="SUPFAM" id="SSF53254">
    <property type="entry name" value="Phosphoglycerate mutase-like"/>
    <property type="match status" value="1"/>
</dbReference>
<organism evidence="14">
    <name type="scientific">Lepeophtheirus salmonis</name>
    <name type="common">Salmon louse</name>
    <name type="synonym">Caligus salmonis</name>
    <dbReference type="NCBI Taxonomy" id="72036"/>
    <lineage>
        <taxon>Eukaryota</taxon>
        <taxon>Metazoa</taxon>
        <taxon>Ecdysozoa</taxon>
        <taxon>Arthropoda</taxon>
        <taxon>Crustacea</taxon>
        <taxon>Multicrustacea</taxon>
        <taxon>Hexanauplia</taxon>
        <taxon>Copepoda</taxon>
        <taxon>Siphonostomatoida</taxon>
        <taxon>Caligidae</taxon>
        <taxon>Lepeophtheirus</taxon>
    </lineage>
</organism>
<dbReference type="SMART" id="SM00855">
    <property type="entry name" value="PGAM"/>
    <property type="match status" value="1"/>
</dbReference>
<comment type="subunit">
    <text evidence="7">Interacts with Pk92B/ASK1.</text>
</comment>
<evidence type="ECO:0000256" key="3">
    <source>
        <dbReference type="ARBA" id="ARBA00013081"/>
    </source>
</evidence>
<dbReference type="InterPro" id="IPR029033">
    <property type="entry name" value="His_PPase_superfam"/>
</dbReference>
<feature type="chain" id="PRO_5005489240" description="Serine/threonine-protein phosphatase PGAM5, mitochondrial" evidence="13">
    <location>
        <begin position="22"/>
        <end position="224"/>
    </location>
</feature>
<dbReference type="PANTHER" id="PTHR20935">
    <property type="entry name" value="PHOSPHOGLYCERATE MUTASE-RELATED"/>
    <property type="match status" value="1"/>
</dbReference>
<feature type="signal peptide" evidence="13">
    <location>
        <begin position="1"/>
        <end position="21"/>
    </location>
</feature>
<dbReference type="EC" id="3.1.3.16" evidence="3"/>
<evidence type="ECO:0000256" key="5">
    <source>
        <dbReference type="ARBA" id="ARBA00022801"/>
    </source>
</evidence>
<comment type="similarity">
    <text evidence="2">Belongs to the phosphoglycerate mutase family. BPG-dependent PGAM subfamily.</text>
</comment>
<dbReference type="GO" id="GO:0005741">
    <property type="term" value="C:mitochondrial outer membrane"/>
    <property type="evidence" value="ECO:0007669"/>
    <property type="project" value="UniProtKB-SubCell"/>
</dbReference>
<dbReference type="Pfam" id="PF00300">
    <property type="entry name" value="His_Phos_1"/>
    <property type="match status" value="1"/>
</dbReference>
<keyword evidence="13" id="KW-0732">Signal</keyword>
<evidence type="ECO:0000256" key="2">
    <source>
        <dbReference type="ARBA" id="ARBA00006717"/>
    </source>
</evidence>
<evidence type="ECO:0000256" key="6">
    <source>
        <dbReference type="ARBA" id="ARBA00037234"/>
    </source>
</evidence>
<dbReference type="EMBL" id="HACA01028008">
    <property type="protein sequence ID" value="CDW45369.1"/>
    <property type="molecule type" value="Transcribed_RNA"/>
</dbReference>
<dbReference type="Gene3D" id="3.40.50.1240">
    <property type="entry name" value="Phosphoglycerate mutase-like"/>
    <property type="match status" value="1"/>
</dbReference>
<evidence type="ECO:0000256" key="4">
    <source>
        <dbReference type="ARBA" id="ARBA00022787"/>
    </source>
</evidence>
<dbReference type="CDD" id="cd07067">
    <property type="entry name" value="HP_PGM_like"/>
    <property type="match status" value="1"/>
</dbReference>
<evidence type="ECO:0000256" key="12">
    <source>
        <dbReference type="ARBA" id="ARBA00048336"/>
    </source>
</evidence>